<accession>A0A6S7KEA5</accession>
<name>A0A6S7KEA5_PARCT</name>
<dbReference type="AlphaFoldDB" id="A0A6S7KEA5"/>
<sequence length="136" mass="15687">MDNSQDNYQNNTEERRSEVHTIAQTKSPVKIENIKCQSYKQDDDLTLKKISKITALEKIDLSQVVDAIIVFPFKTSERATYRSESRSIPNKLGQAYQFRCKGGILHKQEFVIRDPTSSAKLTLWEKYLGCLEINQT</sequence>
<dbReference type="Proteomes" id="UP001152795">
    <property type="component" value="Unassembled WGS sequence"/>
</dbReference>
<evidence type="ECO:0000256" key="1">
    <source>
        <dbReference type="SAM" id="MobiDB-lite"/>
    </source>
</evidence>
<dbReference type="EMBL" id="CACRXK020026727">
    <property type="protein sequence ID" value="CAB4040390.1"/>
    <property type="molecule type" value="Genomic_DNA"/>
</dbReference>
<comment type="caution">
    <text evidence="2">The sequence shown here is derived from an EMBL/GenBank/DDBJ whole genome shotgun (WGS) entry which is preliminary data.</text>
</comment>
<reference evidence="2" key="1">
    <citation type="submission" date="2020-04" db="EMBL/GenBank/DDBJ databases">
        <authorList>
            <person name="Alioto T."/>
            <person name="Alioto T."/>
            <person name="Gomez Garrido J."/>
        </authorList>
    </citation>
    <scope>NUCLEOTIDE SEQUENCE</scope>
    <source>
        <strain evidence="2">A484AB</strain>
    </source>
</reference>
<evidence type="ECO:0000313" key="2">
    <source>
        <dbReference type="EMBL" id="CAB4040390.1"/>
    </source>
</evidence>
<gene>
    <name evidence="2" type="ORF">PACLA_8A035209</name>
</gene>
<keyword evidence="3" id="KW-1185">Reference proteome</keyword>
<feature type="compositionally biased region" description="Polar residues" evidence="1">
    <location>
        <begin position="1"/>
        <end position="11"/>
    </location>
</feature>
<evidence type="ECO:0000313" key="3">
    <source>
        <dbReference type="Proteomes" id="UP001152795"/>
    </source>
</evidence>
<protein>
    <submittedName>
        <fullName evidence="2">Uncharacterized protein</fullName>
    </submittedName>
</protein>
<feature type="region of interest" description="Disordered" evidence="1">
    <location>
        <begin position="1"/>
        <end position="21"/>
    </location>
</feature>
<organism evidence="2 3">
    <name type="scientific">Paramuricea clavata</name>
    <name type="common">Red gorgonian</name>
    <name type="synonym">Violescent sea-whip</name>
    <dbReference type="NCBI Taxonomy" id="317549"/>
    <lineage>
        <taxon>Eukaryota</taxon>
        <taxon>Metazoa</taxon>
        <taxon>Cnidaria</taxon>
        <taxon>Anthozoa</taxon>
        <taxon>Octocorallia</taxon>
        <taxon>Malacalcyonacea</taxon>
        <taxon>Plexauridae</taxon>
        <taxon>Paramuricea</taxon>
    </lineage>
</organism>
<proteinExistence type="predicted"/>
<dbReference type="OrthoDB" id="5987615at2759"/>